<reference evidence="2" key="1">
    <citation type="submission" date="2020-05" db="EMBL/GenBank/DDBJ databases">
        <title>WGS assembly of Panicum virgatum.</title>
        <authorList>
            <person name="Lovell J.T."/>
            <person name="Jenkins J."/>
            <person name="Shu S."/>
            <person name="Juenger T.E."/>
            <person name="Schmutz J."/>
        </authorList>
    </citation>
    <scope>NUCLEOTIDE SEQUENCE</scope>
    <source>
        <strain evidence="2">AP13</strain>
    </source>
</reference>
<evidence type="ECO:0000313" key="3">
    <source>
        <dbReference type="Proteomes" id="UP000823388"/>
    </source>
</evidence>
<comment type="caution">
    <text evidence="2">The sequence shown here is derived from an EMBL/GenBank/DDBJ whole genome shotgun (WGS) entry which is preliminary data.</text>
</comment>
<organism evidence="2 3">
    <name type="scientific">Panicum virgatum</name>
    <name type="common">Blackwell switchgrass</name>
    <dbReference type="NCBI Taxonomy" id="38727"/>
    <lineage>
        <taxon>Eukaryota</taxon>
        <taxon>Viridiplantae</taxon>
        <taxon>Streptophyta</taxon>
        <taxon>Embryophyta</taxon>
        <taxon>Tracheophyta</taxon>
        <taxon>Spermatophyta</taxon>
        <taxon>Magnoliopsida</taxon>
        <taxon>Liliopsida</taxon>
        <taxon>Poales</taxon>
        <taxon>Poaceae</taxon>
        <taxon>PACMAD clade</taxon>
        <taxon>Panicoideae</taxon>
        <taxon>Panicodae</taxon>
        <taxon>Paniceae</taxon>
        <taxon>Panicinae</taxon>
        <taxon>Panicum</taxon>
        <taxon>Panicum sect. Hiantes</taxon>
    </lineage>
</organism>
<sequence>MFLPFGAIFLHRPKHTRPPCNHGRQPGRPSAPLLTCARRRTMTPGFSCEECGNHGPSLPTLPSPRPPPLPTKSRTATPSIPPAPHGDSPSHGLSVAATLARRRLRSSLARPLGGSGPSLAWHAGSAGSGPSALPPVARRKRRRRDVRPSLACRELRLLLLRMAAARCPCLPSHRPHTGPRASNHCSAGARSLAPLPDEPTRQQKQDAMELSSMGRGYDHGL</sequence>
<gene>
    <name evidence="2" type="ORF">PVAP13_5KG781600</name>
</gene>
<feature type="compositionally biased region" description="Basic and acidic residues" evidence="1">
    <location>
        <begin position="198"/>
        <end position="207"/>
    </location>
</feature>
<dbReference type="EMBL" id="CM029045">
    <property type="protein sequence ID" value="KAG2603611.1"/>
    <property type="molecule type" value="Genomic_DNA"/>
</dbReference>
<dbReference type="Proteomes" id="UP000823388">
    <property type="component" value="Chromosome 5K"/>
</dbReference>
<feature type="region of interest" description="Disordered" evidence="1">
    <location>
        <begin position="108"/>
        <end position="146"/>
    </location>
</feature>
<evidence type="ECO:0000256" key="1">
    <source>
        <dbReference type="SAM" id="MobiDB-lite"/>
    </source>
</evidence>
<proteinExistence type="predicted"/>
<accession>A0A8T0SXX5</accession>
<feature type="region of interest" description="Disordered" evidence="1">
    <location>
        <begin position="47"/>
        <end position="92"/>
    </location>
</feature>
<dbReference type="AlphaFoldDB" id="A0A8T0SXX5"/>
<keyword evidence="3" id="KW-1185">Reference proteome</keyword>
<protein>
    <submittedName>
        <fullName evidence="2">Uncharacterized protein</fullName>
    </submittedName>
</protein>
<evidence type="ECO:0000313" key="2">
    <source>
        <dbReference type="EMBL" id="KAG2603611.1"/>
    </source>
</evidence>
<feature type="compositionally biased region" description="Pro residues" evidence="1">
    <location>
        <begin position="59"/>
        <end position="70"/>
    </location>
</feature>
<feature type="region of interest" description="Disordered" evidence="1">
    <location>
        <begin position="173"/>
        <end position="221"/>
    </location>
</feature>
<name>A0A8T0SXX5_PANVG</name>